<evidence type="ECO:0000256" key="3">
    <source>
        <dbReference type="ARBA" id="ARBA00022448"/>
    </source>
</evidence>
<dbReference type="PANTHER" id="PTHR42711:SF5">
    <property type="entry name" value="ABC TRANSPORTER ATP-BINDING PROTEIN NATA"/>
    <property type="match status" value="1"/>
</dbReference>
<evidence type="ECO:0000256" key="7">
    <source>
        <dbReference type="SAM" id="MobiDB-lite"/>
    </source>
</evidence>
<dbReference type="GO" id="GO:0005524">
    <property type="term" value="F:ATP binding"/>
    <property type="evidence" value="ECO:0007669"/>
    <property type="project" value="UniProtKB-KW"/>
</dbReference>
<evidence type="ECO:0000256" key="1">
    <source>
        <dbReference type="ARBA" id="ARBA00004202"/>
    </source>
</evidence>
<dbReference type="SUPFAM" id="SSF52540">
    <property type="entry name" value="P-loop containing nucleoside triphosphate hydrolases"/>
    <property type="match status" value="1"/>
</dbReference>
<dbReference type="GO" id="GO:0046677">
    <property type="term" value="P:response to antibiotic"/>
    <property type="evidence" value="ECO:0007669"/>
    <property type="project" value="UniProtKB-KW"/>
</dbReference>
<feature type="domain" description="ABC transporter" evidence="8">
    <location>
        <begin position="27"/>
        <end position="257"/>
    </location>
</feature>
<dbReference type="InterPro" id="IPR003439">
    <property type="entry name" value="ABC_transporter-like_ATP-bd"/>
</dbReference>
<dbReference type="GO" id="GO:0005886">
    <property type="term" value="C:plasma membrane"/>
    <property type="evidence" value="ECO:0007669"/>
    <property type="project" value="UniProtKB-SubCell"/>
</dbReference>
<proteinExistence type="inferred from homology"/>
<dbReference type="AlphaFoldDB" id="A0A853BJA5"/>
<keyword evidence="6" id="KW-0046">Antibiotic resistance</keyword>
<dbReference type="InterPro" id="IPR017871">
    <property type="entry name" value="ABC_transporter-like_CS"/>
</dbReference>
<dbReference type="InterPro" id="IPR050763">
    <property type="entry name" value="ABC_transporter_ATP-binding"/>
</dbReference>
<evidence type="ECO:0000256" key="4">
    <source>
        <dbReference type="ARBA" id="ARBA00022741"/>
    </source>
</evidence>
<dbReference type="EMBL" id="JACCFO010000001">
    <property type="protein sequence ID" value="NYI95539.1"/>
    <property type="molecule type" value="Genomic_DNA"/>
</dbReference>
<evidence type="ECO:0000259" key="8">
    <source>
        <dbReference type="PROSITE" id="PS50893"/>
    </source>
</evidence>
<protein>
    <submittedName>
        <fullName evidence="9">ABC-2 type transport system ATP-binding protein</fullName>
    </submittedName>
</protein>
<evidence type="ECO:0000313" key="9">
    <source>
        <dbReference type="EMBL" id="NYI95539.1"/>
    </source>
</evidence>
<evidence type="ECO:0000313" key="10">
    <source>
        <dbReference type="Proteomes" id="UP000575985"/>
    </source>
</evidence>
<sequence length="340" mass="36108">MFPLRRRPRTRTDPGLPTPGSASVPAIRAVGLRKTYPGVEAVRGIDLTVAQGETFGFLGPNGCGKTTTIAMLCTLVLPTAGRAEVCGHDTRTAPGAVRRSIGLVLQESTLDPELTVEENLRFHGDLYGLPRAGLPHRVCEVLDLVGLADRRASAVRTLSGGMRRRLEIARGILHRPRVLFLDEPAIGLDPHARARVWAHLGAVSRHEGTTLFLTTHYLDEADHCDRVAIVDSGRVVTEGPPAELKAVLGADRVELRTADNPAAARALRERFGLTAAAAGDSLTLRAEDAASLVPRLCADLGVPVHAVSVTRPSLDDVFMHHTGHRVAASGSAEPAPGAAT</sequence>
<keyword evidence="5 9" id="KW-0067">ATP-binding</keyword>
<dbReference type="Gene3D" id="3.40.50.300">
    <property type="entry name" value="P-loop containing nucleotide triphosphate hydrolases"/>
    <property type="match status" value="1"/>
</dbReference>
<dbReference type="Proteomes" id="UP000575985">
    <property type="component" value="Unassembled WGS sequence"/>
</dbReference>
<evidence type="ECO:0000256" key="2">
    <source>
        <dbReference type="ARBA" id="ARBA00005417"/>
    </source>
</evidence>
<dbReference type="PANTHER" id="PTHR42711">
    <property type="entry name" value="ABC TRANSPORTER ATP-BINDING PROTEIN"/>
    <property type="match status" value="1"/>
</dbReference>
<dbReference type="SMART" id="SM00382">
    <property type="entry name" value="AAA"/>
    <property type="match status" value="1"/>
</dbReference>
<comment type="caution">
    <text evidence="9">The sequence shown here is derived from an EMBL/GenBank/DDBJ whole genome shotgun (WGS) entry which is preliminary data.</text>
</comment>
<evidence type="ECO:0000256" key="5">
    <source>
        <dbReference type="ARBA" id="ARBA00022840"/>
    </source>
</evidence>
<keyword evidence="10" id="KW-1185">Reference proteome</keyword>
<feature type="region of interest" description="Disordered" evidence="7">
    <location>
        <begin position="1"/>
        <end position="23"/>
    </location>
</feature>
<dbReference type="GO" id="GO:0016887">
    <property type="term" value="F:ATP hydrolysis activity"/>
    <property type="evidence" value="ECO:0007669"/>
    <property type="project" value="InterPro"/>
</dbReference>
<dbReference type="RefSeq" id="WP_246425040.1">
    <property type="nucleotide sequence ID" value="NZ_JACCFO010000001.1"/>
</dbReference>
<dbReference type="InterPro" id="IPR003593">
    <property type="entry name" value="AAA+_ATPase"/>
</dbReference>
<gene>
    <name evidence="9" type="ORF">HNR12_001816</name>
</gene>
<accession>A0A853BJA5</accession>
<keyword evidence="4" id="KW-0547">Nucleotide-binding</keyword>
<organism evidence="9 10">
    <name type="scientific">Streptomonospora nanhaiensis</name>
    <dbReference type="NCBI Taxonomy" id="1323731"/>
    <lineage>
        <taxon>Bacteria</taxon>
        <taxon>Bacillati</taxon>
        <taxon>Actinomycetota</taxon>
        <taxon>Actinomycetes</taxon>
        <taxon>Streptosporangiales</taxon>
        <taxon>Nocardiopsidaceae</taxon>
        <taxon>Streptomonospora</taxon>
    </lineage>
</organism>
<dbReference type="InterPro" id="IPR027417">
    <property type="entry name" value="P-loop_NTPase"/>
</dbReference>
<dbReference type="Pfam" id="PF13732">
    <property type="entry name" value="DrrA1-3_C"/>
    <property type="match status" value="1"/>
</dbReference>
<dbReference type="PROSITE" id="PS50893">
    <property type="entry name" value="ABC_TRANSPORTER_2"/>
    <property type="match status" value="1"/>
</dbReference>
<reference evidence="9 10" key="1">
    <citation type="submission" date="2020-07" db="EMBL/GenBank/DDBJ databases">
        <title>Sequencing the genomes of 1000 actinobacteria strains.</title>
        <authorList>
            <person name="Klenk H.-P."/>
        </authorList>
    </citation>
    <scope>NUCLEOTIDE SEQUENCE [LARGE SCALE GENOMIC DNA]</scope>
    <source>
        <strain evidence="9 10">DSM 45927</strain>
    </source>
</reference>
<dbReference type="Pfam" id="PF00005">
    <property type="entry name" value="ABC_tran"/>
    <property type="match status" value="1"/>
</dbReference>
<comment type="subcellular location">
    <subcellularLocation>
        <location evidence="1">Cell membrane</location>
        <topology evidence="1">Peripheral membrane protein</topology>
    </subcellularLocation>
</comment>
<comment type="similarity">
    <text evidence="2">Belongs to the ABC transporter superfamily.</text>
</comment>
<evidence type="ECO:0000256" key="6">
    <source>
        <dbReference type="ARBA" id="ARBA00023251"/>
    </source>
</evidence>
<dbReference type="InterPro" id="IPR025302">
    <property type="entry name" value="DrrA1/2-like_C"/>
</dbReference>
<keyword evidence="3" id="KW-0813">Transport</keyword>
<name>A0A853BJA5_9ACTN</name>
<dbReference type="PROSITE" id="PS00211">
    <property type="entry name" value="ABC_TRANSPORTER_1"/>
    <property type="match status" value="1"/>
</dbReference>